<dbReference type="Pfam" id="PF01395">
    <property type="entry name" value="PBP_GOBP"/>
    <property type="match status" value="1"/>
</dbReference>
<evidence type="ECO:0000256" key="5">
    <source>
        <dbReference type="ARBA" id="ARBA00023180"/>
    </source>
</evidence>
<name>A0A0C5BA99_TENMO</name>
<dbReference type="FunFam" id="1.10.238.20:FF:000001">
    <property type="entry name" value="General odorant-binding protein lush"/>
    <property type="match status" value="1"/>
</dbReference>
<evidence type="ECO:0000256" key="4">
    <source>
        <dbReference type="ARBA" id="ARBA00022729"/>
    </source>
</evidence>
<dbReference type="Gene3D" id="1.10.238.20">
    <property type="entry name" value="Pheromone/general odorant binding protein domain"/>
    <property type="match status" value="1"/>
</dbReference>
<dbReference type="InterPro" id="IPR036728">
    <property type="entry name" value="PBP_GOBP_sf"/>
</dbReference>
<accession>A0A0C5BA99</accession>
<evidence type="ECO:0000256" key="7">
    <source>
        <dbReference type="SAM" id="SignalP"/>
    </source>
</evidence>
<dbReference type="PANTHER" id="PTHR11857">
    <property type="entry name" value="ODORANT BINDING PROTEIN-RELATED"/>
    <property type="match status" value="1"/>
</dbReference>
<comment type="function">
    <text evidence="6">May be a carrier protein for lipids.</text>
</comment>
<evidence type="ECO:0000256" key="1">
    <source>
        <dbReference type="ARBA" id="ARBA00004613"/>
    </source>
</evidence>
<evidence type="ECO:0000256" key="6">
    <source>
        <dbReference type="ARBA" id="ARBA00056866"/>
    </source>
</evidence>
<evidence type="ECO:0000256" key="3">
    <source>
        <dbReference type="ARBA" id="ARBA00022525"/>
    </source>
</evidence>
<evidence type="ECO:0000313" key="8">
    <source>
        <dbReference type="EMBL" id="AJM71490.1"/>
    </source>
</evidence>
<dbReference type="GO" id="GO:0007608">
    <property type="term" value="P:sensory perception of smell"/>
    <property type="evidence" value="ECO:0007669"/>
    <property type="project" value="TreeGrafter"/>
</dbReference>
<dbReference type="CDD" id="cd23992">
    <property type="entry name" value="PBP_GOBP"/>
    <property type="match status" value="1"/>
</dbReference>
<dbReference type="InterPro" id="IPR006170">
    <property type="entry name" value="PBP/GOBP"/>
</dbReference>
<evidence type="ECO:0000256" key="2">
    <source>
        <dbReference type="ARBA" id="ARBA00008098"/>
    </source>
</evidence>
<dbReference type="GO" id="GO:0005549">
    <property type="term" value="F:odorant binding"/>
    <property type="evidence" value="ECO:0007669"/>
    <property type="project" value="InterPro"/>
</dbReference>
<feature type="signal peptide" evidence="7">
    <location>
        <begin position="1"/>
        <end position="17"/>
    </location>
</feature>
<reference evidence="8" key="1">
    <citation type="journal article" date="2015" name="Comp. Biochem. Physiol. Part D Genomics Proteomics">
        <title>Identification of candidate chemosensory genes in the antennal transcriptome of Tenebrio molitor (Coleoptera: Tenebrionidae).</title>
        <authorList>
            <person name="Liu S."/>
            <person name="Rao X.J."/>
            <person name="Li M.Y."/>
            <person name="Feng M.F."/>
            <person name="He M.Z."/>
            <person name="Li S.G."/>
        </authorList>
    </citation>
    <scope>NUCLEOTIDE SEQUENCE</scope>
    <source>
        <strain evidence="8">AAU-P</strain>
    </source>
</reference>
<dbReference type="SUPFAM" id="SSF47565">
    <property type="entry name" value="Insect pheromone/odorant-binding proteins"/>
    <property type="match status" value="1"/>
</dbReference>
<protein>
    <submittedName>
        <fullName evidence="8">Odorant-binding protein 16 mRNA</fullName>
    </submittedName>
</protein>
<comment type="similarity">
    <text evidence="2">Belongs to the PBP/GOBP family.</text>
</comment>
<dbReference type="GO" id="GO:0005615">
    <property type="term" value="C:extracellular space"/>
    <property type="evidence" value="ECO:0007669"/>
    <property type="project" value="TreeGrafter"/>
</dbReference>
<dbReference type="SMART" id="SM00708">
    <property type="entry name" value="PhBP"/>
    <property type="match status" value="1"/>
</dbReference>
<organism evidence="8">
    <name type="scientific">Tenebrio molitor</name>
    <name type="common">Yellow mealworm beetle</name>
    <dbReference type="NCBI Taxonomy" id="7067"/>
    <lineage>
        <taxon>Eukaryota</taxon>
        <taxon>Metazoa</taxon>
        <taxon>Ecdysozoa</taxon>
        <taxon>Arthropoda</taxon>
        <taxon>Hexapoda</taxon>
        <taxon>Insecta</taxon>
        <taxon>Pterygota</taxon>
        <taxon>Neoptera</taxon>
        <taxon>Endopterygota</taxon>
        <taxon>Coleoptera</taxon>
        <taxon>Polyphaga</taxon>
        <taxon>Cucujiformia</taxon>
        <taxon>Tenebrionidae</taxon>
        <taxon>Tenebrio</taxon>
    </lineage>
</organism>
<keyword evidence="4 7" id="KW-0732">Signal</keyword>
<proteinExistence type="evidence at transcript level"/>
<keyword evidence="3" id="KW-0964">Secreted</keyword>
<dbReference type="AlphaFoldDB" id="A0A0C5BA99"/>
<dbReference type="PANTHER" id="PTHR11857:SF43">
    <property type="entry name" value="GEO07291P1-RELATED"/>
    <property type="match status" value="1"/>
</dbReference>
<keyword evidence="5" id="KW-0325">Glycoprotein</keyword>
<comment type="subcellular location">
    <subcellularLocation>
        <location evidence="1">Secreted</location>
    </subcellularLocation>
</comment>
<feature type="chain" id="PRO_5002183421" evidence="7">
    <location>
        <begin position="18"/>
        <end position="134"/>
    </location>
</feature>
<dbReference type="EMBL" id="KP071930">
    <property type="protein sequence ID" value="AJM71490.1"/>
    <property type="molecule type" value="mRNA"/>
</dbReference>
<sequence length="134" mass="14955">MRHLVLIVATVIASTQAVLTDKQIQQLQKHTKVCRAETGVSLELIAKARNGDFADDLKLKEHFLCVGKRFGLATESGQIDLHVLRNRVRKATASEEETDNIVSKCVVKKDTPRETFFELSKCIHVNLPDFAPGD</sequence>